<evidence type="ECO:0000313" key="5">
    <source>
        <dbReference type="Proteomes" id="UP000095413"/>
    </source>
</evidence>
<organism evidence="2 4">
    <name type="scientific">Blautia obeum</name>
    <dbReference type="NCBI Taxonomy" id="40520"/>
    <lineage>
        <taxon>Bacteria</taxon>
        <taxon>Bacillati</taxon>
        <taxon>Bacillota</taxon>
        <taxon>Clostridia</taxon>
        <taxon>Lachnospirales</taxon>
        <taxon>Lachnospiraceae</taxon>
        <taxon>Blautia</taxon>
    </lineage>
</organism>
<protein>
    <submittedName>
        <fullName evidence="2">Hyaluronan synthase</fullName>
        <ecNumber evidence="2">2.4.1.212</ecNumber>
    </submittedName>
</protein>
<dbReference type="OrthoDB" id="9179784at2"/>
<gene>
    <name evidence="2" type="primary">hyaD_6</name>
    <name evidence="3" type="synonym">hyaD_4</name>
    <name evidence="2" type="ORF">ERS852394_02617</name>
    <name evidence="3" type="ORF">ERS852533_01135</name>
</gene>
<name>A0A174GN33_9FIRM</name>
<dbReference type="Gene3D" id="3.90.550.10">
    <property type="entry name" value="Spore Coat Polysaccharide Biosynthesis Protein SpsA, Chain A"/>
    <property type="match status" value="2"/>
</dbReference>
<sequence>MSKNKDVAGHIEWGRMLKKLNPYTIKKGLRYFKHYGPKEFWIRLHERFEPEEVPYGPWYEAYIPDEAELEKQRHHRFSSAPLISVAVPAYRTPETFLRQMIDSLLAQTYGNWELCIANGSPDDEQMKQVLAEYTQRDSRIRVQELKENLGIAGNTNAALAMTEGEFAGILDHDDLLAPNALYEIALALEKDPELDAVYTDEDKVTTDLSEHFQPHLKPDFNLDLLRSNNYICHFFVARQSVIRKAGGFRQEFDGAQDHDFIFRCVEEAGKIGHVPEILYHWRTHKASTADNPASKMYAFEAGRRAIEAHLKRTGTEGTVTHTPDLGFFRVQYPVHGEPLVSIIIPNKDEKEALHACIASIKEKTKYQNYEIIIVENNSTSQEIFAYYEELKKDPKIRVIRWEKEFNYSAINNYGARYANGEYLLFLNNDVTVITEGWLTEMLGMCQRREVGAVGVKLLYPDDTIQHAGCVIGIGGIAGHMFVNMPANRTGYLHKASILQDMSAVTAACMMMKKAAFEEVGGFTEELSVAFNDVDLCLKVRETGRLIVYDPYVQLYHMESKTRGAEDSQEKVRRFQEEIEYIRCHWIDILKKGDPYYNKNLSLSKWNYSLRPLKGMELKEKENR</sequence>
<reference evidence="4 5" key="1">
    <citation type="submission" date="2015-09" db="EMBL/GenBank/DDBJ databases">
        <authorList>
            <consortium name="Pathogen Informatics"/>
        </authorList>
    </citation>
    <scope>NUCLEOTIDE SEQUENCE [LARGE SCALE GENOMIC DNA]</scope>
    <source>
        <strain evidence="2 4">2789STDY5608837</strain>
        <strain evidence="3 5">2789STDY5834921</strain>
    </source>
</reference>
<dbReference type="InterPro" id="IPR029044">
    <property type="entry name" value="Nucleotide-diphossugar_trans"/>
</dbReference>
<dbReference type="Proteomes" id="UP000095409">
    <property type="component" value="Unassembled WGS sequence"/>
</dbReference>
<dbReference type="CDD" id="cd04186">
    <property type="entry name" value="GT_2_like_c"/>
    <property type="match status" value="1"/>
</dbReference>
<dbReference type="EC" id="2.4.1.212" evidence="2"/>
<feature type="domain" description="Glycosyltransferase 2-like" evidence="1">
    <location>
        <begin position="84"/>
        <end position="243"/>
    </location>
</feature>
<dbReference type="EMBL" id="CZBA01000005">
    <property type="protein sequence ID" value="CUP37412.1"/>
    <property type="molecule type" value="Genomic_DNA"/>
</dbReference>
<dbReference type="InterPro" id="IPR001173">
    <property type="entry name" value="Glyco_trans_2-like"/>
</dbReference>
<proteinExistence type="predicted"/>
<dbReference type="Pfam" id="PF00535">
    <property type="entry name" value="Glycos_transf_2"/>
    <property type="match status" value="2"/>
</dbReference>
<dbReference type="AlphaFoldDB" id="A0A174GN33"/>
<dbReference type="GO" id="GO:0050501">
    <property type="term" value="F:hyaluronan synthase activity"/>
    <property type="evidence" value="ECO:0007669"/>
    <property type="project" value="UniProtKB-EC"/>
</dbReference>
<keyword evidence="2" id="KW-0808">Transferase</keyword>
<evidence type="ECO:0000259" key="1">
    <source>
        <dbReference type="Pfam" id="PF00535"/>
    </source>
</evidence>
<evidence type="ECO:0000313" key="3">
    <source>
        <dbReference type="EMBL" id="CUP37412.1"/>
    </source>
</evidence>
<evidence type="ECO:0000313" key="2">
    <source>
        <dbReference type="EMBL" id="CUO62319.1"/>
    </source>
</evidence>
<dbReference type="RefSeq" id="WP_022388409.1">
    <property type="nucleotide sequence ID" value="NZ_CP176627.1"/>
</dbReference>
<dbReference type="SUPFAM" id="SSF53448">
    <property type="entry name" value="Nucleotide-diphospho-sugar transferases"/>
    <property type="match status" value="2"/>
</dbReference>
<dbReference type="PANTHER" id="PTHR43179">
    <property type="entry name" value="RHAMNOSYLTRANSFERASE WBBL"/>
    <property type="match status" value="1"/>
</dbReference>
<accession>A0A174GN33</accession>
<feature type="domain" description="Glycosyltransferase 2-like" evidence="1">
    <location>
        <begin position="341"/>
        <end position="519"/>
    </location>
</feature>
<keyword evidence="2" id="KW-0328">Glycosyltransferase</keyword>
<evidence type="ECO:0000313" key="4">
    <source>
        <dbReference type="Proteomes" id="UP000095409"/>
    </source>
</evidence>
<dbReference type="CDD" id="cd04184">
    <property type="entry name" value="GT2_RfbC_Mx_like"/>
    <property type="match status" value="1"/>
</dbReference>
<dbReference type="EMBL" id="CYZD01000016">
    <property type="protein sequence ID" value="CUO62319.1"/>
    <property type="molecule type" value="Genomic_DNA"/>
</dbReference>
<dbReference type="PANTHER" id="PTHR43179:SF7">
    <property type="entry name" value="RHAMNOSYLTRANSFERASE WBBL"/>
    <property type="match status" value="1"/>
</dbReference>
<dbReference type="Proteomes" id="UP000095413">
    <property type="component" value="Unassembled WGS sequence"/>
</dbReference>